<gene>
    <name evidence="1" type="ordered locus">Terro_3118</name>
</gene>
<dbReference type="EMBL" id="CP003379">
    <property type="protein sequence ID" value="AFL89348.1"/>
    <property type="molecule type" value="Genomic_DNA"/>
</dbReference>
<sequence>MHLNFAFVQLSNAMRGPATQLRIVTRDKPDGLPLHLERYERAPKTHRTVGEQ</sequence>
<protein>
    <submittedName>
        <fullName evidence="1">Uncharacterized protein</fullName>
    </submittedName>
</protein>
<dbReference type="Proteomes" id="UP000006056">
    <property type="component" value="Chromosome"/>
</dbReference>
<name>I3ZJD0_TERRK</name>
<dbReference type="HOGENOM" id="CLU_3085693_0_0_0"/>
<reference evidence="1 2" key="1">
    <citation type="submission" date="2012-06" db="EMBL/GenBank/DDBJ databases">
        <title>Complete genome of Terriglobus roseus DSM 18391.</title>
        <authorList>
            <consortium name="US DOE Joint Genome Institute (JGI-PGF)"/>
            <person name="Lucas S."/>
            <person name="Copeland A."/>
            <person name="Lapidus A."/>
            <person name="Glavina del Rio T."/>
            <person name="Dalin E."/>
            <person name="Tice H."/>
            <person name="Bruce D."/>
            <person name="Goodwin L."/>
            <person name="Pitluck S."/>
            <person name="Peters L."/>
            <person name="Mikhailova N."/>
            <person name="Munk A.C.C."/>
            <person name="Kyrpides N."/>
            <person name="Mavromatis K."/>
            <person name="Ivanova N."/>
            <person name="Brettin T."/>
            <person name="Detter J.C."/>
            <person name="Han C."/>
            <person name="Larimer F."/>
            <person name="Land M."/>
            <person name="Hauser L."/>
            <person name="Markowitz V."/>
            <person name="Cheng J.-F."/>
            <person name="Hugenholtz P."/>
            <person name="Woyke T."/>
            <person name="Wu D."/>
            <person name="Brambilla E."/>
            <person name="Klenk H.-P."/>
            <person name="Eisen J.A."/>
        </authorList>
    </citation>
    <scope>NUCLEOTIDE SEQUENCE [LARGE SCALE GENOMIC DNA]</scope>
    <source>
        <strain evidence="2">DSM 18391 / NRRL B-41598 / KBS 63</strain>
    </source>
</reference>
<accession>I3ZJD0</accession>
<evidence type="ECO:0000313" key="2">
    <source>
        <dbReference type="Proteomes" id="UP000006056"/>
    </source>
</evidence>
<evidence type="ECO:0000313" key="1">
    <source>
        <dbReference type="EMBL" id="AFL89348.1"/>
    </source>
</evidence>
<dbReference type="KEGG" id="trs:Terro_3118"/>
<proteinExistence type="predicted"/>
<dbReference type="AlphaFoldDB" id="I3ZJD0"/>
<keyword evidence="2" id="KW-1185">Reference proteome</keyword>
<organism evidence="1 2">
    <name type="scientific">Terriglobus roseus (strain DSM 18391 / NRRL B-41598 / KBS 63)</name>
    <dbReference type="NCBI Taxonomy" id="926566"/>
    <lineage>
        <taxon>Bacteria</taxon>
        <taxon>Pseudomonadati</taxon>
        <taxon>Acidobacteriota</taxon>
        <taxon>Terriglobia</taxon>
        <taxon>Terriglobales</taxon>
        <taxon>Acidobacteriaceae</taxon>
        <taxon>Terriglobus</taxon>
    </lineage>
</organism>